<keyword evidence="1" id="KW-1133">Transmembrane helix</keyword>
<accession>A0A1B6KJE4</accession>
<organism evidence="2">
    <name type="scientific">Graphocephala atropunctata</name>
    <dbReference type="NCBI Taxonomy" id="36148"/>
    <lineage>
        <taxon>Eukaryota</taxon>
        <taxon>Metazoa</taxon>
        <taxon>Ecdysozoa</taxon>
        <taxon>Arthropoda</taxon>
        <taxon>Hexapoda</taxon>
        <taxon>Insecta</taxon>
        <taxon>Pterygota</taxon>
        <taxon>Neoptera</taxon>
        <taxon>Paraneoptera</taxon>
        <taxon>Hemiptera</taxon>
        <taxon>Auchenorrhyncha</taxon>
        <taxon>Membracoidea</taxon>
        <taxon>Cicadellidae</taxon>
        <taxon>Cicadellinae</taxon>
        <taxon>Cicadellini</taxon>
        <taxon>Graphocephala</taxon>
    </lineage>
</organism>
<name>A0A1B6KJE4_9HEMI</name>
<dbReference type="EMBL" id="GEBQ01028395">
    <property type="protein sequence ID" value="JAT11582.1"/>
    <property type="molecule type" value="Transcribed_RNA"/>
</dbReference>
<protein>
    <submittedName>
        <fullName evidence="2">Uncharacterized protein</fullName>
    </submittedName>
</protein>
<feature type="transmembrane region" description="Helical" evidence="1">
    <location>
        <begin position="62"/>
        <end position="85"/>
    </location>
</feature>
<keyword evidence="1" id="KW-0812">Transmembrane</keyword>
<sequence>MTRLLLDQCCLCFPLKTGCILIGFFYMTFQLKDLVDAVKILLYLEPEENEDQENIEQRDYAYVYYTIKLVIGALLSILAVVILVGIFRKKLLLLKVCAIIMACSSFIPTFQSIITKDPFNAYKYCILALISCLYFGWILWSYAVELEKSIPPPIVYIRPPAEEEP</sequence>
<feature type="transmembrane region" description="Helical" evidence="1">
    <location>
        <begin position="92"/>
        <end position="115"/>
    </location>
</feature>
<reference evidence="2" key="1">
    <citation type="submission" date="2015-11" db="EMBL/GenBank/DDBJ databases">
        <title>De novo transcriptome assembly of four potential Pierce s Disease insect vectors from Arizona vineyards.</title>
        <authorList>
            <person name="Tassone E.E."/>
        </authorList>
    </citation>
    <scope>NUCLEOTIDE SEQUENCE</scope>
</reference>
<keyword evidence="1" id="KW-0472">Membrane</keyword>
<feature type="transmembrane region" description="Helical" evidence="1">
    <location>
        <begin position="121"/>
        <end position="140"/>
    </location>
</feature>
<evidence type="ECO:0000313" key="2">
    <source>
        <dbReference type="EMBL" id="JAT11582.1"/>
    </source>
</evidence>
<dbReference type="AlphaFoldDB" id="A0A1B6KJE4"/>
<feature type="transmembrane region" description="Helical" evidence="1">
    <location>
        <begin position="9"/>
        <end position="29"/>
    </location>
</feature>
<gene>
    <name evidence="2" type="ORF">g.183</name>
</gene>
<proteinExistence type="predicted"/>
<evidence type="ECO:0000256" key="1">
    <source>
        <dbReference type="SAM" id="Phobius"/>
    </source>
</evidence>